<gene>
    <name evidence="1" type="ORF">PG997_014156</name>
</gene>
<reference evidence="1 2" key="1">
    <citation type="submission" date="2023-01" db="EMBL/GenBank/DDBJ databases">
        <title>Analysis of 21 Apiospora genomes using comparative genomics revels a genus with tremendous synthesis potential of carbohydrate active enzymes and secondary metabolites.</title>
        <authorList>
            <person name="Sorensen T."/>
        </authorList>
    </citation>
    <scope>NUCLEOTIDE SEQUENCE [LARGE SCALE GENOMIC DNA]</scope>
    <source>
        <strain evidence="1 2">CBS 114990</strain>
    </source>
</reference>
<dbReference type="EMBL" id="JAQQWN010000010">
    <property type="protein sequence ID" value="KAK8062059.1"/>
    <property type="molecule type" value="Genomic_DNA"/>
</dbReference>
<accession>A0ABR1UW37</accession>
<evidence type="ECO:0000313" key="1">
    <source>
        <dbReference type="EMBL" id="KAK8062059.1"/>
    </source>
</evidence>
<organism evidence="1 2">
    <name type="scientific">Apiospora hydei</name>
    <dbReference type="NCBI Taxonomy" id="1337664"/>
    <lineage>
        <taxon>Eukaryota</taxon>
        <taxon>Fungi</taxon>
        <taxon>Dikarya</taxon>
        <taxon>Ascomycota</taxon>
        <taxon>Pezizomycotina</taxon>
        <taxon>Sordariomycetes</taxon>
        <taxon>Xylariomycetidae</taxon>
        <taxon>Amphisphaeriales</taxon>
        <taxon>Apiosporaceae</taxon>
        <taxon>Apiospora</taxon>
    </lineage>
</organism>
<dbReference type="RefSeq" id="XP_066660658.1">
    <property type="nucleotide sequence ID" value="XM_066818470.1"/>
</dbReference>
<dbReference type="GeneID" id="92051530"/>
<name>A0ABR1UW37_9PEZI</name>
<keyword evidence="2" id="KW-1185">Reference proteome</keyword>
<evidence type="ECO:0000313" key="2">
    <source>
        <dbReference type="Proteomes" id="UP001433268"/>
    </source>
</evidence>
<sequence>MHEKPDRDWGFVKIGCDQHPMPIPFHKALFLGADEDRWLDWKFERSSAALNKGSGLKFTQMSLGDLRQLDASLNMTAATTGFVAIRTTSFSGIGEVFLATAAERLAAAMFG</sequence>
<comment type="caution">
    <text evidence="1">The sequence shown here is derived from an EMBL/GenBank/DDBJ whole genome shotgun (WGS) entry which is preliminary data.</text>
</comment>
<protein>
    <submittedName>
        <fullName evidence="1">Uncharacterized protein</fullName>
    </submittedName>
</protein>
<proteinExistence type="predicted"/>
<dbReference type="Proteomes" id="UP001433268">
    <property type="component" value="Unassembled WGS sequence"/>
</dbReference>